<evidence type="ECO:0000313" key="2">
    <source>
        <dbReference type="EMBL" id="DAD67286.1"/>
    </source>
</evidence>
<reference evidence="2" key="1">
    <citation type="journal article" date="2021" name="Proc. Natl. Acad. Sci. U.S.A.">
        <title>A Catalog of Tens of Thousands of Viruses from Human Metagenomes Reveals Hidden Associations with Chronic Diseases.</title>
        <authorList>
            <person name="Tisza M.J."/>
            <person name="Buck C.B."/>
        </authorList>
    </citation>
    <scope>NUCLEOTIDE SEQUENCE</scope>
    <source>
        <strain evidence="2">Cteo515</strain>
    </source>
</reference>
<evidence type="ECO:0000256" key="1">
    <source>
        <dbReference type="SAM" id="Phobius"/>
    </source>
</evidence>
<sequence>MLGRYHRNLILYFSFLPPTLFLIFVTFFYFFHISTPFL</sequence>
<feature type="transmembrane region" description="Helical" evidence="1">
    <location>
        <begin position="9"/>
        <end position="31"/>
    </location>
</feature>
<keyword evidence="1" id="KW-1133">Transmembrane helix</keyword>
<name>A0A8S5LBG4_9CAUD</name>
<organism evidence="2">
    <name type="scientific">Myoviridae sp. cteo515</name>
    <dbReference type="NCBI Taxonomy" id="2823550"/>
    <lineage>
        <taxon>Viruses</taxon>
        <taxon>Duplodnaviria</taxon>
        <taxon>Heunggongvirae</taxon>
        <taxon>Uroviricota</taxon>
        <taxon>Caudoviricetes</taxon>
    </lineage>
</organism>
<proteinExistence type="predicted"/>
<protein>
    <submittedName>
        <fullName evidence="2">Uncharacterized protein</fullName>
    </submittedName>
</protein>
<dbReference type="EMBL" id="BK014673">
    <property type="protein sequence ID" value="DAD67286.1"/>
    <property type="molecule type" value="Genomic_DNA"/>
</dbReference>
<keyword evidence="1" id="KW-0812">Transmembrane</keyword>
<keyword evidence="1" id="KW-0472">Membrane</keyword>
<accession>A0A8S5LBG4</accession>